<sequence>MKAFLIMLTNKYSKPKILLYSVIFLALLYIVSEQILFVFQRTEIKKFINDYFDDIQALNDYSSFSCGSPQNTDIADKKFRELEALFNNYYADNSSNNSVKQHSIDVLKNDLKDILSGASAIYKYDLDEIDINLKIAKLEFVSQNINN</sequence>
<organism evidence="2">
    <name type="scientific">bioreactor metagenome</name>
    <dbReference type="NCBI Taxonomy" id="1076179"/>
    <lineage>
        <taxon>unclassified sequences</taxon>
        <taxon>metagenomes</taxon>
        <taxon>ecological metagenomes</taxon>
    </lineage>
</organism>
<gene>
    <name evidence="2" type="ORF">SDC9_81331</name>
</gene>
<dbReference type="EMBL" id="VSSQ01007066">
    <property type="protein sequence ID" value="MPM34744.1"/>
    <property type="molecule type" value="Genomic_DNA"/>
</dbReference>
<keyword evidence="1" id="KW-0812">Transmembrane</keyword>
<protein>
    <submittedName>
        <fullName evidence="2">Uncharacterized protein</fullName>
    </submittedName>
</protein>
<name>A0A644ZA36_9ZZZZ</name>
<dbReference type="AlphaFoldDB" id="A0A644ZA36"/>
<keyword evidence="1" id="KW-0472">Membrane</keyword>
<proteinExistence type="predicted"/>
<evidence type="ECO:0000313" key="2">
    <source>
        <dbReference type="EMBL" id="MPM34744.1"/>
    </source>
</evidence>
<reference evidence="2" key="1">
    <citation type="submission" date="2019-08" db="EMBL/GenBank/DDBJ databases">
        <authorList>
            <person name="Kucharzyk K."/>
            <person name="Murdoch R.W."/>
            <person name="Higgins S."/>
            <person name="Loffler F."/>
        </authorList>
    </citation>
    <scope>NUCLEOTIDE SEQUENCE</scope>
</reference>
<evidence type="ECO:0000256" key="1">
    <source>
        <dbReference type="SAM" id="Phobius"/>
    </source>
</evidence>
<comment type="caution">
    <text evidence="2">The sequence shown here is derived from an EMBL/GenBank/DDBJ whole genome shotgun (WGS) entry which is preliminary data.</text>
</comment>
<accession>A0A644ZA36</accession>
<keyword evidence="1" id="KW-1133">Transmembrane helix</keyword>
<feature type="transmembrane region" description="Helical" evidence="1">
    <location>
        <begin position="17"/>
        <end position="39"/>
    </location>
</feature>